<sequence length="181" mass="20345">MLELMLLRHAKSDWNDASLKDTDRPLNSRGRSSARIMAAYLHSHSLHPDLILCSSAQRTRETLSRLTNVFQHDFDIVIRKELYDQHMNGSYTSFIRAEGGAAKRVMVLAHNPATEETASELFGTGDEALQTELQTKFPTAALAVFEFPIDTWKHLQPGTGTLTRFVKPRDLLAEPDAEGHD</sequence>
<comment type="caution">
    <text evidence="2">The sequence shown here is derived from an EMBL/GenBank/DDBJ whole genome shotgun (WGS) entry which is preliminary data.</text>
</comment>
<accession>A0A562TBJ3</accession>
<proteinExistence type="predicted"/>
<feature type="binding site" evidence="1">
    <location>
        <position position="58"/>
    </location>
    <ligand>
        <name>substrate</name>
    </ligand>
</feature>
<dbReference type="AlphaFoldDB" id="A0A562TBJ3"/>
<dbReference type="SUPFAM" id="SSF53254">
    <property type="entry name" value="Phosphoglycerate mutase-like"/>
    <property type="match status" value="1"/>
</dbReference>
<dbReference type="InterPro" id="IPR013078">
    <property type="entry name" value="His_Pase_superF_clade-1"/>
</dbReference>
<dbReference type="InterPro" id="IPR029033">
    <property type="entry name" value="His_PPase_superfam"/>
</dbReference>
<dbReference type="EMBL" id="VLLF01000002">
    <property type="protein sequence ID" value="TWI90366.1"/>
    <property type="molecule type" value="Genomic_DNA"/>
</dbReference>
<reference evidence="2 3" key="1">
    <citation type="submission" date="2019-07" db="EMBL/GenBank/DDBJ databases">
        <title>Genomic Encyclopedia of Archaeal and Bacterial Type Strains, Phase II (KMG-II): from individual species to whole genera.</title>
        <authorList>
            <person name="Goeker M."/>
        </authorList>
    </citation>
    <scope>NUCLEOTIDE SEQUENCE [LARGE SCALE GENOMIC DNA]</scope>
    <source>
        <strain evidence="2 3">ATCC BAA-252</strain>
    </source>
</reference>
<dbReference type="Pfam" id="PF00300">
    <property type="entry name" value="His_Phos_1"/>
    <property type="match status" value="1"/>
</dbReference>
<evidence type="ECO:0000313" key="2">
    <source>
        <dbReference type="EMBL" id="TWI90366.1"/>
    </source>
</evidence>
<evidence type="ECO:0000313" key="3">
    <source>
        <dbReference type="Proteomes" id="UP000320593"/>
    </source>
</evidence>
<dbReference type="Gene3D" id="3.40.50.1240">
    <property type="entry name" value="Phosphoglycerate mutase-like"/>
    <property type="match status" value="1"/>
</dbReference>
<evidence type="ECO:0000256" key="1">
    <source>
        <dbReference type="PIRSR" id="PIRSR613078-2"/>
    </source>
</evidence>
<dbReference type="OrthoDB" id="9810154at2"/>
<dbReference type="Proteomes" id="UP000320593">
    <property type="component" value="Unassembled WGS sequence"/>
</dbReference>
<dbReference type="SMART" id="SM00855">
    <property type="entry name" value="PGAM"/>
    <property type="match status" value="1"/>
</dbReference>
<keyword evidence="3" id="KW-1185">Reference proteome</keyword>
<dbReference type="CDD" id="cd07067">
    <property type="entry name" value="HP_PGM_like"/>
    <property type="match status" value="1"/>
</dbReference>
<organism evidence="2 3">
    <name type="scientific">Roseibium hamelinense</name>
    <dbReference type="NCBI Taxonomy" id="150831"/>
    <lineage>
        <taxon>Bacteria</taxon>
        <taxon>Pseudomonadati</taxon>
        <taxon>Pseudomonadota</taxon>
        <taxon>Alphaproteobacteria</taxon>
        <taxon>Hyphomicrobiales</taxon>
        <taxon>Stappiaceae</taxon>
        <taxon>Roseibium</taxon>
    </lineage>
</organism>
<protein>
    <submittedName>
        <fullName evidence="2">Phosphohistidine phosphatase</fullName>
    </submittedName>
</protein>
<dbReference type="PANTHER" id="PTHR47623:SF1">
    <property type="entry name" value="OS09G0287300 PROTEIN"/>
    <property type="match status" value="1"/>
</dbReference>
<dbReference type="RefSeq" id="WP_145341478.1">
    <property type="nucleotide sequence ID" value="NZ_SMLY01000085.1"/>
</dbReference>
<dbReference type="PANTHER" id="PTHR47623">
    <property type="entry name" value="OS09G0287300 PROTEIN"/>
    <property type="match status" value="1"/>
</dbReference>
<name>A0A562TBJ3_9HYPH</name>
<gene>
    <name evidence="2" type="ORF">JM93_01347</name>
</gene>
<feature type="binding site" evidence="1">
    <location>
        <begin position="8"/>
        <end position="15"/>
    </location>
    <ligand>
        <name>substrate</name>
    </ligand>
</feature>